<keyword evidence="1" id="KW-0732">Signal</keyword>
<proteinExistence type="predicted"/>
<dbReference type="EMBL" id="JAEHSL010000002">
    <property type="protein sequence ID" value="MBI6180020.1"/>
    <property type="molecule type" value="Genomic_DNA"/>
</dbReference>
<organism evidence="4 5">
    <name type="scientific">Serratia proteamaculans</name>
    <dbReference type="NCBI Taxonomy" id="28151"/>
    <lineage>
        <taxon>Bacteria</taxon>
        <taxon>Pseudomonadati</taxon>
        <taxon>Pseudomonadota</taxon>
        <taxon>Gammaproteobacteria</taxon>
        <taxon>Enterobacterales</taxon>
        <taxon>Yersiniaceae</taxon>
        <taxon>Serratia</taxon>
    </lineage>
</organism>
<dbReference type="RefSeq" id="WP_129939163.1">
    <property type="nucleotide sequence ID" value="NZ_CAMIQC010000001.1"/>
</dbReference>
<gene>
    <name evidence="4" type="ORF">JEQ07_06340</name>
</gene>
<feature type="signal peptide" evidence="1">
    <location>
        <begin position="1"/>
        <end position="19"/>
    </location>
</feature>
<dbReference type="InterPro" id="IPR036937">
    <property type="entry name" value="Adhesion_dom_fimbrial_sf"/>
</dbReference>
<dbReference type="Pfam" id="PF24223">
    <property type="entry name" value="MrpH_C"/>
    <property type="match status" value="1"/>
</dbReference>
<accession>A0ABS0TRT0</accession>
<feature type="chain" id="PRO_5046109296" description="Fimbrial protein" evidence="1">
    <location>
        <begin position="20"/>
        <end position="265"/>
    </location>
</feature>
<dbReference type="InterPro" id="IPR057010">
    <property type="entry name" value="MrpH_C"/>
</dbReference>
<reference evidence="4 5" key="1">
    <citation type="submission" date="2020-12" db="EMBL/GenBank/DDBJ databases">
        <title>Enhanced detection system for hospital associated transmission using whole genome sequencing surveillance.</title>
        <authorList>
            <person name="Harrison L.H."/>
            <person name="Van Tyne D."/>
            <person name="Marsh J.W."/>
            <person name="Griffith M.P."/>
            <person name="Snyder D.J."/>
            <person name="Cooper V.S."/>
            <person name="Mustapha M."/>
        </authorList>
    </citation>
    <scope>NUCLEOTIDE SEQUENCE [LARGE SCALE GENOMIC DNA]</scope>
    <source>
        <strain evidence="4 5">SER00238</strain>
    </source>
</reference>
<dbReference type="SUPFAM" id="SSF49401">
    <property type="entry name" value="Bacterial adhesins"/>
    <property type="match status" value="1"/>
</dbReference>
<evidence type="ECO:0000313" key="4">
    <source>
        <dbReference type="EMBL" id="MBI6180020.1"/>
    </source>
</evidence>
<evidence type="ECO:0000259" key="2">
    <source>
        <dbReference type="Pfam" id="PF24222"/>
    </source>
</evidence>
<comment type="caution">
    <text evidence="4">The sequence shown here is derived from an EMBL/GenBank/DDBJ whole genome shotgun (WGS) entry which is preliminary data.</text>
</comment>
<dbReference type="InterPro" id="IPR008966">
    <property type="entry name" value="Adhesion_dom_sf"/>
</dbReference>
<keyword evidence="5" id="KW-1185">Reference proteome</keyword>
<evidence type="ECO:0000259" key="3">
    <source>
        <dbReference type="Pfam" id="PF24223"/>
    </source>
</evidence>
<name>A0ABS0TRT0_SERPR</name>
<evidence type="ECO:0000313" key="5">
    <source>
        <dbReference type="Proteomes" id="UP000639004"/>
    </source>
</evidence>
<dbReference type="Proteomes" id="UP000639004">
    <property type="component" value="Unassembled WGS sequence"/>
</dbReference>
<feature type="domain" description="Fimbrial adhesin MrpH N-terminal" evidence="2">
    <location>
        <begin position="37"/>
        <end position="147"/>
    </location>
</feature>
<dbReference type="Pfam" id="PF24222">
    <property type="entry name" value="MrpH_N"/>
    <property type="match status" value="1"/>
</dbReference>
<evidence type="ECO:0000256" key="1">
    <source>
        <dbReference type="SAM" id="SignalP"/>
    </source>
</evidence>
<evidence type="ECO:0008006" key="6">
    <source>
        <dbReference type="Google" id="ProtNLM"/>
    </source>
</evidence>
<protein>
    <recommendedName>
        <fullName evidence="6">Fimbrial protein</fullName>
    </recommendedName>
</protein>
<sequence>MYRNFIFCCAFLLSQQAIAGAYMLPVSFANWTVVQSLVTWDESYSDLNPCYGWTSCFIGPDVKYSTRSPGLYGSCVDSNNCLRIEKYRTAKEVEAAWKLSFGVPWTSKPYVVNGLDASCVGVFYIKTPSMSGGAALWPNSVCGKLPPQNQSCDVSIPTVIDFGILPQNEIFGVERTIYGTVGCIKSGTVKIYAQSTLGEGRIYLNNNRNFYSTLFLDGNSAWTGVDYHLTGGTRRNINLKATLTANATVSPGVFSGNAIIYIAYL</sequence>
<feature type="domain" description="Fimbrial adhesin MrpH C-terminal" evidence="3">
    <location>
        <begin position="159"/>
        <end position="260"/>
    </location>
</feature>
<dbReference type="InterPro" id="IPR057009">
    <property type="entry name" value="MrpH_N"/>
</dbReference>
<dbReference type="Gene3D" id="2.60.40.1090">
    <property type="entry name" value="Fimbrial-type adhesion domain"/>
    <property type="match status" value="1"/>
</dbReference>